<keyword evidence="2" id="KW-1185">Reference proteome</keyword>
<proteinExistence type="predicted"/>
<protein>
    <submittedName>
        <fullName evidence="1">Uncharacterized protein</fullName>
    </submittedName>
</protein>
<dbReference type="Proteomes" id="UP000728032">
    <property type="component" value="Unassembled WGS sequence"/>
</dbReference>
<gene>
    <name evidence="1" type="ORF">ONB1V03_LOCUS1633</name>
</gene>
<accession>A0A7R9LBY3</accession>
<reference evidence="1" key="1">
    <citation type="submission" date="2020-11" db="EMBL/GenBank/DDBJ databases">
        <authorList>
            <person name="Tran Van P."/>
        </authorList>
    </citation>
    <scope>NUCLEOTIDE SEQUENCE</scope>
</reference>
<organism evidence="1">
    <name type="scientific">Oppiella nova</name>
    <dbReference type="NCBI Taxonomy" id="334625"/>
    <lineage>
        <taxon>Eukaryota</taxon>
        <taxon>Metazoa</taxon>
        <taxon>Ecdysozoa</taxon>
        <taxon>Arthropoda</taxon>
        <taxon>Chelicerata</taxon>
        <taxon>Arachnida</taxon>
        <taxon>Acari</taxon>
        <taxon>Acariformes</taxon>
        <taxon>Sarcoptiformes</taxon>
        <taxon>Oribatida</taxon>
        <taxon>Brachypylina</taxon>
        <taxon>Oppioidea</taxon>
        <taxon>Oppiidae</taxon>
        <taxon>Oppiella</taxon>
    </lineage>
</organism>
<dbReference type="EMBL" id="CAJPVJ010000314">
    <property type="protein sequence ID" value="CAG2162032.1"/>
    <property type="molecule type" value="Genomic_DNA"/>
</dbReference>
<dbReference type="AlphaFoldDB" id="A0A7R9LBY3"/>
<evidence type="ECO:0000313" key="2">
    <source>
        <dbReference type="Proteomes" id="UP000728032"/>
    </source>
</evidence>
<dbReference type="EMBL" id="OC915139">
    <property type="protein sequence ID" value="CAD7638855.1"/>
    <property type="molecule type" value="Genomic_DNA"/>
</dbReference>
<evidence type="ECO:0000313" key="1">
    <source>
        <dbReference type="EMBL" id="CAD7638855.1"/>
    </source>
</evidence>
<sequence length="75" mass="8562">MKYLYNNFICEVSAEAPEFTTIEEFKEMKSKVCEVSAEAPEFTTIEEFKEMKCFRAKGQRLAAVELIMGLGVVLN</sequence>
<name>A0A7R9LBY3_9ACAR</name>